<organism evidence="2 3">
    <name type="scientific">Exidia glandulosa HHB12029</name>
    <dbReference type="NCBI Taxonomy" id="1314781"/>
    <lineage>
        <taxon>Eukaryota</taxon>
        <taxon>Fungi</taxon>
        <taxon>Dikarya</taxon>
        <taxon>Basidiomycota</taxon>
        <taxon>Agaricomycotina</taxon>
        <taxon>Agaricomycetes</taxon>
        <taxon>Auriculariales</taxon>
        <taxon>Exidiaceae</taxon>
        <taxon>Exidia</taxon>
    </lineage>
</organism>
<reference evidence="2 3" key="1">
    <citation type="journal article" date="2016" name="Mol. Biol. Evol.">
        <title>Comparative Genomics of Early-Diverging Mushroom-Forming Fungi Provides Insights into the Origins of Lignocellulose Decay Capabilities.</title>
        <authorList>
            <person name="Nagy L.G."/>
            <person name="Riley R."/>
            <person name="Tritt A."/>
            <person name="Adam C."/>
            <person name="Daum C."/>
            <person name="Floudas D."/>
            <person name="Sun H."/>
            <person name="Yadav J.S."/>
            <person name="Pangilinan J."/>
            <person name="Larsson K.H."/>
            <person name="Matsuura K."/>
            <person name="Barry K."/>
            <person name="Labutti K."/>
            <person name="Kuo R."/>
            <person name="Ohm R.A."/>
            <person name="Bhattacharya S.S."/>
            <person name="Shirouzu T."/>
            <person name="Yoshinaga Y."/>
            <person name="Martin F.M."/>
            <person name="Grigoriev I.V."/>
            <person name="Hibbett D.S."/>
        </authorList>
    </citation>
    <scope>NUCLEOTIDE SEQUENCE [LARGE SCALE GENOMIC DNA]</scope>
    <source>
        <strain evidence="2 3">HHB12029</strain>
    </source>
</reference>
<name>A0A165BRZ6_EXIGL</name>
<proteinExistence type="predicted"/>
<dbReference type="InParanoid" id="A0A165BRZ6"/>
<dbReference type="EMBL" id="KV426413">
    <property type="protein sequence ID" value="KZV81138.1"/>
    <property type="molecule type" value="Genomic_DNA"/>
</dbReference>
<keyword evidence="1" id="KW-0732">Signal</keyword>
<evidence type="ECO:0000313" key="2">
    <source>
        <dbReference type="EMBL" id="KZV81138.1"/>
    </source>
</evidence>
<gene>
    <name evidence="2" type="ORF">EXIGLDRAFT_704211</name>
</gene>
<evidence type="ECO:0008006" key="4">
    <source>
        <dbReference type="Google" id="ProtNLM"/>
    </source>
</evidence>
<accession>A0A165BRZ6</accession>
<evidence type="ECO:0000256" key="1">
    <source>
        <dbReference type="SAM" id="SignalP"/>
    </source>
</evidence>
<dbReference type="OrthoDB" id="19448at2759"/>
<feature type="chain" id="PRO_5007855766" description="Peptidase S8/S53 domain-containing protein" evidence="1">
    <location>
        <begin position="22"/>
        <end position="221"/>
    </location>
</feature>
<protein>
    <recommendedName>
        <fullName evidence="4">Peptidase S8/S53 domain-containing protein</fullName>
    </recommendedName>
</protein>
<sequence length="221" mass="23918">MPVARLVALSLAFLGIPALLSITPPNGQTRPNGFVVLLKPEFVSRQVHHNILAPFLLAANDTTTTTGGVLPIEHDTLGGLDATVTQEEVPWGLQRNSQAARMNRSDDRAANFRYTYDNAARRGVVSISFSRIFEGYQDRDGFGHGTDVAGTAAVRVMDDKGSGCLLVDVIAPDQHIASDYIGGYMSPEDMVKQMKEVTADGIVRGLPTGRSNELVINVLRR</sequence>
<dbReference type="Proteomes" id="UP000077266">
    <property type="component" value="Unassembled WGS sequence"/>
</dbReference>
<dbReference type="AlphaFoldDB" id="A0A165BRZ6"/>
<keyword evidence="3" id="KW-1185">Reference proteome</keyword>
<feature type="signal peptide" evidence="1">
    <location>
        <begin position="1"/>
        <end position="21"/>
    </location>
</feature>
<dbReference type="STRING" id="1314781.A0A165BRZ6"/>
<evidence type="ECO:0000313" key="3">
    <source>
        <dbReference type="Proteomes" id="UP000077266"/>
    </source>
</evidence>